<name>A0A6M4YDC1_AERME</name>
<evidence type="ECO:0000256" key="1">
    <source>
        <dbReference type="SAM" id="MobiDB-lite"/>
    </source>
</evidence>
<feature type="region of interest" description="Disordered" evidence="1">
    <location>
        <begin position="287"/>
        <end position="309"/>
    </location>
</feature>
<proteinExistence type="predicted"/>
<organism evidence="2 3">
    <name type="scientific">Aeromonas media</name>
    <dbReference type="NCBI Taxonomy" id="651"/>
    <lineage>
        <taxon>Bacteria</taxon>
        <taxon>Pseudomonadati</taxon>
        <taxon>Pseudomonadota</taxon>
        <taxon>Gammaproteobacteria</taxon>
        <taxon>Aeromonadales</taxon>
        <taxon>Aeromonadaceae</taxon>
        <taxon>Aeromonas</taxon>
    </lineage>
</organism>
<gene>
    <name evidence="2" type="ORF">E4184_02920</name>
</gene>
<protein>
    <submittedName>
        <fullName evidence="2">DUF3987 domain-containing protein</fullName>
    </submittedName>
</protein>
<feature type="compositionally biased region" description="Basic and acidic residues" evidence="1">
    <location>
        <begin position="294"/>
        <end position="309"/>
    </location>
</feature>
<dbReference type="Proteomes" id="UP000501427">
    <property type="component" value="Chromosome"/>
</dbReference>
<dbReference type="Pfam" id="PF13148">
    <property type="entry name" value="DUF3987"/>
    <property type="match status" value="1"/>
</dbReference>
<evidence type="ECO:0000313" key="2">
    <source>
        <dbReference type="EMBL" id="QJT20526.1"/>
    </source>
</evidence>
<evidence type="ECO:0000313" key="3">
    <source>
        <dbReference type="Proteomes" id="UP000501427"/>
    </source>
</evidence>
<accession>A0A6M4YDC1</accession>
<sequence>MTKTHAAVNVEAPRRGSLTQLQQKAANIHANGYAVIPCWAKPGEDGATEWLPKSYKDHSVTYAPGEVYANHDRFGVRLDSAILLDYDGNKRSDAVGIFDLWNELRPSEENTPEVVYGEAIQWREVDGAPDGSLHWLFRLPDGFDASGLRQCINDAWPGVDIKTGNQLIYIKADKTLPDDTLLPVSDLLEAPPALLERMKQTAPVRTEFAPTIMAGDTSHYGEKALASACEDIANAPEGHRNKTLNTQAMKVYQLVAGGVIAEVDADSALDAAALASGQSRGEVAATLHSAKQKGMKEPRKAPEPRKNEPARCLPVAANDDGEQEINTASLLDMAGDHPLAVFSREVADSIQISRDSTFMIGLGLTSAMAGAAFCIKTPWGADLPLGLYVTAEQPPAAGKSGVVSAYQKPYREALRRMNEDRNRDLDALEEQIAAADDPAVKGELSEQLHHKPQPVRGWISNATPEGLEKDCIAPNYGLFMLASDERGLLNSVFGLSYGKGATVNMDAALKGFDGGSYVSVRTTRRGFDGEVHGSIVCFAQPGSIEAIMEASGGTGLAERFLWLSDEHQLGKRNHLKPWIKPNSEPFRRLCDEVVKLIPARPALDKLTPLAMPVALIDELSKAKQQIEAELGDDGRFGNDAVRGAAGKLDLQVMKIASILHVSRHLCEGKPVPPNIGAADFEIALNICCELLERYRQALISKRIIGFGAEADAVIEYLERFPNGKDMEQAKNALRSRAVFKGRGTKPITATIERLAAVFVVAVETGITLRKTIRLL</sequence>
<dbReference type="RefSeq" id="WP_171275383.1">
    <property type="nucleotide sequence ID" value="NZ_CAWPJG010000001.1"/>
</dbReference>
<reference evidence="2 3" key="1">
    <citation type="submission" date="2019-03" db="EMBL/GenBank/DDBJ databases">
        <title>Novel transposon Tn6433 accelerates the dissemination of tet(E) in Aeromonas from aerobic biofilm under oxytetracycline stress.</title>
        <authorList>
            <person name="Shi Y."/>
            <person name="Tian Z."/>
            <person name="Zhang Y."/>
            <person name="Zhang H."/>
            <person name="Yang M."/>
        </authorList>
    </citation>
    <scope>NUCLEOTIDE SEQUENCE [LARGE SCALE GENOMIC DNA]</scope>
    <source>
        <strain evidence="2 3">T0.1-19</strain>
    </source>
</reference>
<dbReference type="InterPro" id="IPR025048">
    <property type="entry name" value="DUF3987"/>
</dbReference>
<dbReference type="AlphaFoldDB" id="A0A6M4YDC1"/>
<dbReference type="EMBL" id="CP038441">
    <property type="protein sequence ID" value="QJT20526.1"/>
    <property type="molecule type" value="Genomic_DNA"/>
</dbReference>